<evidence type="ECO:0000313" key="2">
    <source>
        <dbReference type="Proteomes" id="UP000250140"/>
    </source>
</evidence>
<dbReference type="Proteomes" id="UP000250140">
    <property type="component" value="Unassembled WGS sequence"/>
</dbReference>
<name>A0A8E2EYP7_9PEZI</name>
<accession>A0A8E2EYP7</accession>
<protein>
    <submittedName>
        <fullName evidence="1">Uncharacterized protein</fullName>
    </submittedName>
</protein>
<gene>
    <name evidence="1" type="ORF">AOQ84DRAFT_61395</name>
</gene>
<organism evidence="1 2">
    <name type="scientific">Glonium stellatum</name>
    <dbReference type="NCBI Taxonomy" id="574774"/>
    <lineage>
        <taxon>Eukaryota</taxon>
        <taxon>Fungi</taxon>
        <taxon>Dikarya</taxon>
        <taxon>Ascomycota</taxon>
        <taxon>Pezizomycotina</taxon>
        <taxon>Dothideomycetes</taxon>
        <taxon>Pleosporomycetidae</taxon>
        <taxon>Gloniales</taxon>
        <taxon>Gloniaceae</taxon>
        <taxon>Glonium</taxon>
    </lineage>
</organism>
<proteinExistence type="predicted"/>
<keyword evidence="2" id="KW-1185">Reference proteome</keyword>
<dbReference type="EMBL" id="KV749899">
    <property type="protein sequence ID" value="OCL07314.1"/>
    <property type="molecule type" value="Genomic_DNA"/>
</dbReference>
<dbReference type="AlphaFoldDB" id="A0A8E2EYP7"/>
<sequence length="195" mass="21470">MQWIHWEVTIYSVPAVWVRSNLIRKDGTLPGGDPDGLTSGDGWMAGWLRWCGNRGGTWSFLLGVCRRKKKVKSGDSVRREWLEGEKWVAKMGLGCGVVGGQCLKRGMSKPLRHGSGHADSRFETAIPPRASAWNFHHALCPAPGPRRLTLAHTLSLLRTRLFGCDLHRSSAALLGIVVLRSCTAAECQLDALNMV</sequence>
<reference evidence="1 2" key="1">
    <citation type="journal article" date="2016" name="Nat. Commun.">
        <title>Ectomycorrhizal ecology is imprinted in the genome of the dominant symbiotic fungus Cenococcum geophilum.</title>
        <authorList>
            <consortium name="DOE Joint Genome Institute"/>
            <person name="Peter M."/>
            <person name="Kohler A."/>
            <person name="Ohm R.A."/>
            <person name="Kuo A."/>
            <person name="Krutzmann J."/>
            <person name="Morin E."/>
            <person name="Arend M."/>
            <person name="Barry K.W."/>
            <person name="Binder M."/>
            <person name="Choi C."/>
            <person name="Clum A."/>
            <person name="Copeland A."/>
            <person name="Grisel N."/>
            <person name="Haridas S."/>
            <person name="Kipfer T."/>
            <person name="LaButti K."/>
            <person name="Lindquist E."/>
            <person name="Lipzen A."/>
            <person name="Maire R."/>
            <person name="Meier B."/>
            <person name="Mihaltcheva S."/>
            <person name="Molinier V."/>
            <person name="Murat C."/>
            <person name="Poggeler S."/>
            <person name="Quandt C.A."/>
            <person name="Sperisen C."/>
            <person name="Tritt A."/>
            <person name="Tisserant E."/>
            <person name="Crous P.W."/>
            <person name="Henrissat B."/>
            <person name="Nehls U."/>
            <person name="Egli S."/>
            <person name="Spatafora J.W."/>
            <person name="Grigoriev I.V."/>
            <person name="Martin F.M."/>
        </authorList>
    </citation>
    <scope>NUCLEOTIDE SEQUENCE [LARGE SCALE GENOMIC DNA]</scope>
    <source>
        <strain evidence="1 2">CBS 207.34</strain>
    </source>
</reference>
<evidence type="ECO:0000313" key="1">
    <source>
        <dbReference type="EMBL" id="OCL07314.1"/>
    </source>
</evidence>